<accession>A0A4U3M8D9</accession>
<comment type="caution">
    <text evidence="2">The sequence shown here is derived from an EMBL/GenBank/DDBJ whole genome shotgun (WGS) entry which is preliminary data.</text>
</comment>
<dbReference type="Proteomes" id="UP000308705">
    <property type="component" value="Unassembled WGS sequence"/>
</dbReference>
<proteinExistence type="predicted"/>
<dbReference type="EMBL" id="SZQA01000029">
    <property type="protein sequence ID" value="TKK85268.1"/>
    <property type="molecule type" value="Genomic_DNA"/>
</dbReference>
<organism evidence="2 3">
    <name type="scientific">Herbidospora galbida</name>
    <dbReference type="NCBI Taxonomy" id="2575442"/>
    <lineage>
        <taxon>Bacteria</taxon>
        <taxon>Bacillati</taxon>
        <taxon>Actinomycetota</taxon>
        <taxon>Actinomycetes</taxon>
        <taxon>Streptosporangiales</taxon>
        <taxon>Streptosporangiaceae</taxon>
        <taxon>Herbidospora</taxon>
    </lineage>
</organism>
<feature type="compositionally biased region" description="Low complexity" evidence="1">
    <location>
        <begin position="69"/>
        <end position="92"/>
    </location>
</feature>
<dbReference type="AlphaFoldDB" id="A0A4U3M8D9"/>
<protein>
    <submittedName>
        <fullName evidence="2">Uncharacterized protein</fullName>
    </submittedName>
</protein>
<dbReference type="OrthoDB" id="5116822at2"/>
<reference evidence="2 3" key="1">
    <citation type="submission" date="2019-04" db="EMBL/GenBank/DDBJ databases">
        <title>Herbidospora sp. NEAU-GS14.nov., a novel actinomycete isolated from soil.</title>
        <authorList>
            <person name="Han L."/>
        </authorList>
    </citation>
    <scope>NUCLEOTIDE SEQUENCE [LARGE SCALE GENOMIC DNA]</scope>
    <source>
        <strain evidence="2 3">NEAU-GS14</strain>
    </source>
</reference>
<sequence length="329" mass="35341">MVAAGMAMVVFAQRNTRRAGNQALVVSAVTAFALAAAAVPFATEAAPGPPVKEESGPVSPSAEAAADRPTPSKTPSSEAPSPSASPSASPSPLVVELVQLDPRGDDFHWAMAEPARFTKKQLAELDDAERGDEWVRGHSGVAVDSEQIKIVLRGAHPEPVTIIGMRARSTCREPLTGTLLTSPNAGDSPLSPIAFDLDRPNPEAASIAKDEFGNPVTDADWYVKMTGQYFRKRSITLDRGERAVFQVYAQTRRHYCEFTIEASTLVDGAVIRTRIDRKGEPFTVTASASPKDYSGYREVYFGGIASPKGWRLGRPTRSGDWLMPVTSRG</sequence>
<evidence type="ECO:0000313" key="3">
    <source>
        <dbReference type="Proteomes" id="UP000308705"/>
    </source>
</evidence>
<name>A0A4U3M8D9_9ACTN</name>
<feature type="region of interest" description="Disordered" evidence="1">
    <location>
        <begin position="45"/>
        <end position="92"/>
    </location>
</feature>
<keyword evidence="3" id="KW-1185">Reference proteome</keyword>
<gene>
    <name evidence="2" type="ORF">FDA94_26755</name>
</gene>
<evidence type="ECO:0000256" key="1">
    <source>
        <dbReference type="SAM" id="MobiDB-lite"/>
    </source>
</evidence>
<evidence type="ECO:0000313" key="2">
    <source>
        <dbReference type="EMBL" id="TKK85268.1"/>
    </source>
</evidence>